<feature type="binding site" evidence="13">
    <location>
        <position position="170"/>
    </location>
    <ligand>
        <name>FMN</name>
        <dbReference type="ChEBI" id="CHEBI:58210"/>
    </ligand>
</feature>
<organism evidence="15 16">
    <name type="scientific">Candidatus Gottesmanbacteria bacterium RIFCSPLOWO2_01_FULL_46_9</name>
    <dbReference type="NCBI Taxonomy" id="1798394"/>
    <lineage>
        <taxon>Bacteria</taxon>
        <taxon>Candidatus Gottesmaniibacteriota</taxon>
    </lineage>
</organism>
<comment type="similarity">
    <text evidence="11">Belongs to the dus family.</text>
</comment>
<evidence type="ECO:0000256" key="13">
    <source>
        <dbReference type="PIRSR" id="PIRSR006621-2"/>
    </source>
</evidence>
<comment type="catalytic activity">
    <reaction evidence="9">
        <text>a 5,6-dihydrouridine in tRNA + NADP(+) = a uridine in tRNA + NADPH + H(+)</text>
        <dbReference type="Rhea" id="RHEA:23624"/>
        <dbReference type="Rhea" id="RHEA-COMP:13339"/>
        <dbReference type="Rhea" id="RHEA-COMP:13887"/>
        <dbReference type="ChEBI" id="CHEBI:15378"/>
        <dbReference type="ChEBI" id="CHEBI:57783"/>
        <dbReference type="ChEBI" id="CHEBI:58349"/>
        <dbReference type="ChEBI" id="CHEBI:65315"/>
        <dbReference type="ChEBI" id="CHEBI:74443"/>
    </reaction>
</comment>
<evidence type="ECO:0000256" key="9">
    <source>
        <dbReference type="ARBA" id="ARBA00048205"/>
    </source>
</evidence>
<dbReference type="EC" id="1.3.1.-" evidence="11"/>
<comment type="cofactor">
    <cofactor evidence="11 13">
        <name>FMN</name>
        <dbReference type="ChEBI" id="CHEBI:58210"/>
    </cofactor>
</comment>
<dbReference type="SUPFAM" id="SSF51395">
    <property type="entry name" value="FMN-linked oxidoreductases"/>
    <property type="match status" value="1"/>
</dbReference>
<evidence type="ECO:0000256" key="12">
    <source>
        <dbReference type="PIRSR" id="PIRSR006621-1"/>
    </source>
</evidence>
<feature type="active site" description="Proton donor" evidence="12">
    <location>
        <position position="102"/>
    </location>
</feature>
<dbReference type="InterPro" id="IPR001269">
    <property type="entry name" value="DUS_fam"/>
</dbReference>
<evidence type="ECO:0000256" key="6">
    <source>
        <dbReference type="ARBA" id="ARBA00022857"/>
    </source>
</evidence>
<keyword evidence="4 11" id="KW-0288">FMN</keyword>
<evidence type="ECO:0000256" key="8">
    <source>
        <dbReference type="ARBA" id="ARBA00023002"/>
    </source>
</evidence>
<dbReference type="GO" id="GO:0000049">
    <property type="term" value="F:tRNA binding"/>
    <property type="evidence" value="ECO:0007669"/>
    <property type="project" value="UniProtKB-KW"/>
</dbReference>
<evidence type="ECO:0000256" key="10">
    <source>
        <dbReference type="ARBA" id="ARBA00048802"/>
    </source>
</evidence>
<comment type="function">
    <text evidence="1 11">Catalyzes the synthesis of 5,6-dihydrouridine (D), a modified base found in the D-loop of most tRNAs, via the reduction of the C5-C6 double bond in target uridines.</text>
</comment>
<evidence type="ECO:0000256" key="3">
    <source>
        <dbReference type="ARBA" id="ARBA00022630"/>
    </source>
</evidence>
<dbReference type="PANTHER" id="PTHR45846:SF1">
    <property type="entry name" value="TRNA-DIHYDROURIDINE(47) SYNTHASE [NAD(P)(+)]-LIKE"/>
    <property type="match status" value="1"/>
</dbReference>
<dbReference type="Proteomes" id="UP000176450">
    <property type="component" value="Unassembled WGS sequence"/>
</dbReference>
<evidence type="ECO:0000256" key="1">
    <source>
        <dbReference type="ARBA" id="ARBA00002790"/>
    </source>
</evidence>
<protein>
    <recommendedName>
        <fullName evidence="11">tRNA-dihydrouridine synthase</fullName>
        <ecNumber evidence="11">1.3.1.-</ecNumber>
    </recommendedName>
</protein>
<name>A0A1F6B315_9BACT</name>
<comment type="catalytic activity">
    <reaction evidence="10">
        <text>a 5,6-dihydrouridine in tRNA + NAD(+) = a uridine in tRNA + NADH + H(+)</text>
        <dbReference type="Rhea" id="RHEA:54452"/>
        <dbReference type="Rhea" id="RHEA-COMP:13339"/>
        <dbReference type="Rhea" id="RHEA-COMP:13887"/>
        <dbReference type="ChEBI" id="CHEBI:15378"/>
        <dbReference type="ChEBI" id="CHEBI:57540"/>
        <dbReference type="ChEBI" id="CHEBI:57945"/>
        <dbReference type="ChEBI" id="CHEBI:65315"/>
        <dbReference type="ChEBI" id="CHEBI:74443"/>
    </reaction>
</comment>
<dbReference type="PIRSF" id="PIRSF006621">
    <property type="entry name" value="Dus"/>
    <property type="match status" value="1"/>
</dbReference>
<feature type="domain" description="DUS-like FMN-binding" evidence="14">
    <location>
        <begin position="14"/>
        <end position="308"/>
    </location>
</feature>
<dbReference type="Gene3D" id="1.10.1200.80">
    <property type="entry name" value="Putative flavin oxidoreducatase, domain 2"/>
    <property type="match status" value="1"/>
</dbReference>
<feature type="binding site" evidence="13">
    <location>
        <begin position="230"/>
        <end position="231"/>
    </location>
    <ligand>
        <name>FMN</name>
        <dbReference type="ChEBI" id="CHEBI:58210"/>
    </ligand>
</feature>
<dbReference type="AlphaFoldDB" id="A0A1F6B315"/>
<dbReference type="GO" id="GO:0017150">
    <property type="term" value="F:tRNA dihydrouridine synthase activity"/>
    <property type="evidence" value="ECO:0007669"/>
    <property type="project" value="InterPro"/>
</dbReference>
<evidence type="ECO:0000259" key="14">
    <source>
        <dbReference type="Pfam" id="PF01207"/>
    </source>
</evidence>
<evidence type="ECO:0000256" key="11">
    <source>
        <dbReference type="PIRNR" id="PIRNR006621"/>
    </source>
</evidence>
<accession>A0A1F6B315</accession>
<dbReference type="CDD" id="cd02801">
    <property type="entry name" value="DUS_like_FMN"/>
    <property type="match status" value="1"/>
</dbReference>
<keyword evidence="2" id="KW-0820">tRNA-binding</keyword>
<keyword evidence="3 11" id="KW-0285">Flavoprotein</keyword>
<sequence length="322" mass="36058">MHIWQTIKKPIFALAPMEDVTDIVFRQIIYSCARPDVSFTEFINVEGMHSRGREAIIHRLKFTGSERPLVAQVWGVKPEDYKKSAAEIAVMGFDGIDINMGCPIKDVMKNGACAALINNPSLAKEIIHATKEGADGLPVSVKTRIGFKSITTEAWIFHLFSCGIAAITVHGRTAVELSKVPAHWDEIGRVVAMRNAMKRETVVLGNGDVSSREDGLAKIAEYGVDGVMMGRAVFDDPWIFDTSRPKSTHTSRELLLLMRRHVELFEKTWGTDKNYAVLKKFYKVYIKGFDGASDWRVRAMETNSPQEVYPIIDTLLSTLSKH</sequence>
<dbReference type="PANTHER" id="PTHR45846">
    <property type="entry name" value="TRNA-DIHYDROURIDINE(47) SYNTHASE [NAD(P)(+)]-LIKE"/>
    <property type="match status" value="1"/>
</dbReference>
<dbReference type="GO" id="GO:0050660">
    <property type="term" value="F:flavin adenine dinucleotide binding"/>
    <property type="evidence" value="ECO:0007669"/>
    <property type="project" value="InterPro"/>
</dbReference>
<keyword evidence="8 11" id="KW-0560">Oxidoreductase</keyword>
<feature type="binding site" evidence="13">
    <location>
        <position position="72"/>
    </location>
    <ligand>
        <name>FMN</name>
        <dbReference type="ChEBI" id="CHEBI:58210"/>
    </ligand>
</feature>
<keyword evidence="6" id="KW-0521">NADP</keyword>
<reference evidence="15 16" key="1">
    <citation type="journal article" date="2016" name="Nat. Commun.">
        <title>Thousands of microbial genomes shed light on interconnected biogeochemical processes in an aquifer system.</title>
        <authorList>
            <person name="Anantharaman K."/>
            <person name="Brown C.T."/>
            <person name="Hug L.A."/>
            <person name="Sharon I."/>
            <person name="Castelle C.J."/>
            <person name="Probst A.J."/>
            <person name="Thomas B.C."/>
            <person name="Singh A."/>
            <person name="Wilkins M.J."/>
            <person name="Karaoz U."/>
            <person name="Brodie E.L."/>
            <person name="Williams K.H."/>
            <person name="Hubbard S.S."/>
            <person name="Banfield J.F."/>
        </authorList>
    </citation>
    <scope>NUCLEOTIDE SEQUENCE [LARGE SCALE GENOMIC DNA]</scope>
</reference>
<dbReference type="EMBL" id="MFJX01000017">
    <property type="protein sequence ID" value="OGG31301.1"/>
    <property type="molecule type" value="Genomic_DNA"/>
</dbReference>
<evidence type="ECO:0000256" key="7">
    <source>
        <dbReference type="ARBA" id="ARBA00022884"/>
    </source>
</evidence>
<comment type="caution">
    <text evidence="15">The sequence shown here is derived from an EMBL/GenBank/DDBJ whole genome shotgun (WGS) entry which is preliminary data.</text>
</comment>
<keyword evidence="7" id="KW-0694">RNA-binding</keyword>
<evidence type="ECO:0000256" key="2">
    <source>
        <dbReference type="ARBA" id="ARBA00022555"/>
    </source>
</evidence>
<evidence type="ECO:0000256" key="5">
    <source>
        <dbReference type="ARBA" id="ARBA00022694"/>
    </source>
</evidence>
<evidence type="ECO:0000313" key="16">
    <source>
        <dbReference type="Proteomes" id="UP000176450"/>
    </source>
</evidence>
<dbReference type="Pfam" id="PF01207">
    <property type="entry name" value="Dus"/>
    <property type="match status" value="1"/>
</dbReference>
<evidence type="ECO:0000313" key="15">
    <source>
        <dbReference type="EMBL" id="OGG31301.1"/>
    </source>
</evidence>
<keyword evidence="13" id="KW-0547">Nucleotide-binding</keyword>
<dbReference type="InterPro" id="IPR013785">
    <property type="entry name" value="Aldolase_TIM"/>
</dbReference>
<dbReference type="Gene3D" id="3.20.20.70">
    <property type="entry name" value="Aldolase class I"/>
    <property type="match status" value="1"/>
</dbReference>
<feature type="binding site" evidence="13">
    <location>
        <position position="142"/>
    </location>
    <ligand>
        <name>FMN</name>
        <dbReference type="ChEBI" id="CHEBI:58210"/>
    </ligand>
</feature>
<dbReference type="InterPro" id="IPR024036">
    <property type="entry name" value="tRNA-dHydroUridine_Synthase_C"/>
</dbReference>
<gene>
    <name evidence="15" type="ORF">A3A63_01285</name>
</gene>
<keyword evidence="5 11" id="KW-0819">tRNA processing</keyword>
<proteinExistence type="inferred from homology"/>
<dbReference type="InterPro" id="IPR035587">
    <property type="entry name" value="DUS-like_FMN-bd"/>
</dbReference>
<evidence type="ECO:0000256" key="4">
    <source>
        <dbReference type="ARBA" id="ARBA00022643"/>
    </source>
</evidence>